<gene>
    <name evidence="1" type="ORF">DFP94_1011009</name>
</gene>
<protein>
    <submittedName>
        <fullName evidence="1">Uncharacterized protein</fullName>
    </submittedName>
</protein>
<keyword evidence="2" id="KW-1185">Reference proteome</keyword>
<dbReference type="EMBL" id="QPJW01000001">
    <property type="protein sequence ID" value="RCX23410.1"/>
    <property type="molecule type" value="Genomic_DNA"/>
</dbReference>
<comment type="caution">
    <text evidence="1">The sequence shown here is derived from an EMBL/GenBank/DDBJ whole genome shotgun (WGS) entry which is preliminary data.</text>
</comment>
<dbReference type="AlphaFoldDB" id="A0A369BP64"/>
<dbReference type="Proteomes" id="UP000253090">
    <property type="component" value="Unassembled WGS sequence"/>
</dbReference>
<reference evidence="1 2" key="1">
    <citation type="submission" date="2018-07" db="EMBL/GenBank/DDBJ databases">
        <title>Genomic Encyclopedia of Type Strains, Phase III (KMG-III): the genomes of soil and plant-associated and newly described type strains.</title>
        <authorList>
            <person name="Whitman W."/>
        </authorList>
    </citation>
    <scope>NUCLEOTIDE SEQUENCE [LARGE SCALE GENOMIC DNA]</scope>
    <source>
        <strain evidence="1 2">CECT 8333</strain>
    </source>
</reference>
<accession>A0A369BP64</accession>
<organism evidence="1 2">
    <name type="scientific">Fontibacillus phaseoli</name>
    <dbReference type="NCBI Taxonomy" id="1416533"/>
    <lineage>
        <taxon>Bacteria</taxon>
        <taxon>Bacillati</taxon>
        <taxon>Bacillota</taxon>
        <taxon>Bacilli</taxon>
        <taxon>Bacillales</taxon>
        <taxon>Paenibacillaceae</taxon>
        <taxon>Fontibacillus</taxon>
    </lineage>
</organism>
<dbReference type="OrthoDB" id="2738800at2"/>
<evidence type="ECO:0000313" key="2">
    <source>
        <dbReference type="Proteomes" id="UP000253090"/>
    </source>
</evidence>
<proteinExistence type="predicted"/>
<dbReference type="RefSeq" id="WP_114495292.1">
    <property type="nucleotide sequence ID" value="NZ_QPJW01000001.1"/>
</dbReference>
<sequence>MESVIEEIISPSGVYKAQIIKRSKDGLFTSQVFKWIEHDEEISEIIGEKGFWSSLLYKFINRYSGKLYESYYREFN</sequence>
<evidence type="ECO:0000313" key="1">
    <source>
        <dbReference type="EMBL" id="RCX23410.1"/>
    </source>
</evidence>
<name>A0A369BP64_9BACL</name>